<name>A0ACC1XCK7_MELAZ</name>
<comment type="caution">
    <text evidence="1">The sequence shown here is derived from an EMBL/GenBank/DDBJ whole genome shotgun (WGS) entry which is preliminary data.</text>
</comment>
<dbReference type="EMBL" id="CM051403">
    <property type="protein sequence ID" value="KAJ4708872.1"/>
    <property type="molecule type" value="Genomic_DNA"/>
</dbReference>
<protein>
    <submittedName>
        <fullName evidence="1">Beta-galactosidase</fullName>
    </submittedName>
</protein>
<evidence type="ECO:0000313" key="1">
    <source>
        <dbReference type="EMBL" id="KAJ4708872.1"/>
    </source>
</evidence>
<accession>A0ACC1XCK7</accession>
<sequence length="837" mass="93836">MASLKCYSCLLILFIIQTLNIVSNAVQVSHDGRAITINGERKILLSGSIHYPRSTPEMWPDLIKKAKEGGLDTIETYVFWNAHEPKRRRYDFTGNLDLVRFIKTIQDNGLYAVLRIGPYACAEWNYGGFPVWLHNVPGIQELRTVDPVFMKEMQNFTTLITDMVKQEKLFASQGGPIILAQIENEYGNVMSAYGDAGKAYIDWCSNMAVSLDVGVPWIMCQQPDAPQPMINTCNGWYCDEFTPNNPNSPKMWTENWTGWFKSWGGKDPYRTAEDLAYAVARFFQFGGTFQNYYMYHGGTNFGRTSGGPYLTTSYDYDAPIDEYGNLNQPKWGHLKQLHRVLKSIEKPLTRGKVTKIDFGNSVTATVYATEAGSSCFLGNANETADAKITFQGSDYVVPAWSVSILPDCKNEEYNTAKVNTQTNKMVKKSNQAENEPLSLKWVWRPEIIDAQAIKAKGHFTRHSIIDQKSVNDLTDYLWYMTSVDLKADDLLWSHAQNMTLRANTSGQVLHAYVNGEYVDSQWTKYGVFSDVFERPVKLTPGKNHIALLSVTVGLQNYGEKFDMVQDGVTGPVELIGTKGDETIIKDLSSHRWAYKVGLHGLDDEKLYSVSAKSKSKTAWSAENLPLNRRMTWYKTTFKPPLGNDPVVLDLQGMGKGFAWVNGHNLGRYWPSYPAEQDGCNISQSCDYRGAYDNNKCVYNCGQPSQRWYHVPRSWLEDDVNTLVLFEEFGGNPSQISFQTVVLGTVCGHAYENKTMELSCQGRPISAIRYASFGDIQGACGAFLQSGDCGAENNVLPAIEKECVGKEKCSIEVSEQKLGPTSTKCVGIVRRIAVEAVC</sequence>
<proteinExistence type="predicted"/>
<gene>
    <name evidence="1" type="ORF">OWV82_018748</name>
</gene>
<reference evidence="1 2" key="1">
    <citation type="journal article" date="2023" name="Science">
        <title>Complex scaffold remodeling in plant triterpene biosynthesis.</title>
        <authorList>
            <person name="De La Pena R."/>
            <person name="Hodgson H."/>
            <person name="Liu J.C."/>
            <person name="Stephenson M.J."/>
            <person name="Martin A.C."/>
            <person name="Owen C."/>
            <person name="Harkess A."/>
            <person name="Leebens-Mack J."/>
            <person name="Jimenez L.E."/>
            <person name="Osbourn A."/>
            <person name="Sattely E.S."/>
        </authorList>
    </citation>
    <scope>NUCLEOTIDE SEQUENCE [LARGE SCALE GENOMIC DNA]</scope>
    <source>
        <strain evidence="2">cv. JPN11</strain>
        <tissue evidence="1">Leaf</tissue>
    </source>
</reference>
<keyword evidence="2" id="KW-1185">Reference proteome</keyword>
<evidence type="ECO:0000313" key="2">
    <source>
        <dbReference type="Proteomes" id="UP001164539"/>
    </source>
</evidence>
<organism evidence="1 2">
    <name type="scientific">Melia azedarach</name>
    <name type="common">Chinaberry tree</name>
    <dbReference type="NCBI Taxonomy" id="155640"/>
    <lineage>
        <taxon>Eukaryota</taxon>
        <taxon>Viridiplantae</taxon>
        <taxon>Streptophyta</taxon>
        <taxon>Embryophyta</taxon>
        <taxon>Tracheophyta</taxon>
        <taxon>Spermatophyta</taxon>
        <taxon>Magnoliopsida</taxon>
        <taxon>eudicotyledons</taxon>
        <taxon>Gunneridae</taxon>
        <taxon>Pentapetalae</taxon>
        <taxon>rosids</taxon>
        <taxon>malvids</taxon>
        <taxon>Sapindales</taxon>
        <taxon>Meliaceae</taxon>
        <taxon>Melia</taxon>
    </lineage>
</organism>
<dbReference type="Proteomes" id="UP001164539">
    <property type="component" value="Chromosome 10"/>
</dbReference>